<evidence type="ECO:0000256" key="1">
    <source>
        <dbReference type="ARBA" id="ARBA00009013"/>
    </source>
</evidence>
<dbReference type="InterPro" id="IPR036513">
    <property type="entry name" value="STAS_dom_sf"/>
</dbReference>
<dbReference type="EMBL" id="JEMY01000004">
    <property type="protein sequence ID" value="EXI90613.1"/>
    <property type="molecule type" value="Genomic_DNA"/>
</dbReference>
<comment type="caution">
    <text evidence="4">The sequence shown here is derived from an EMBL/GenBank/DDBJ whole genome shotgun (WGS) entry which is preliminary data.</text>
</comment>
<reference evidence="4" key="1">
    <citation type="submission" date="2014-02" db="EMBL/GenBank/DDBJ databases">
        <title>Expanding our view of genomic diversity in Candidatus Accumulibacter clades.</title>
        <authorList>
            <person name="Skennerton C.T."/>
            <person name="Barr J.J."/>
            <person name="Slater F.R."/>
            <person name="Bond P.L."/>
            <person name="Tyson G.W."/>
        </authorList>
    </citation>
    <scope>NUCLEOTIDE SEQUENCE [LARGE SCALE GENOMIC DNA]</scope>
</reference>
<proteinExistence type="inferred from homology"/>
<keyword evidence="5" id="KW-1185">Reference proteome</keyword>
<evidence type="ECO:0000259" key="3">
    <source>
        <dbReference type="PROSITE" id="PS50801"/>
    </source>
</evidence>
<feature type="domain" description="STAS" evidence="3">
    <location>
        <begin position="16"/>
        <end position="105"/>
    </location>
</feature>
<dbReference type="Proteomes" id="UP000022141">
    <property type="component" value="Unassembled WGS sequence"/>
</dbReference>
<dbReference type="SUPFAM" id="SSF52091">
    <property type="entry name" value="SpoIIaa-like"/>
    <property type="match status" value="1"/>
</dbReference>
<name>A0A011P6L2_ACCRE</name>
<organism evidence="4 5">
    <name type="scientific">Accumulibacter regalis</name>
    <dbReference type="NCBI Taxonomy" id="522306"/>
    <lineage>
        <taxon>Bacteria</taxon>
        <taxon>Pseudomonadati</taxon>
        <taxon>Pseudomonadota</taxon>
        <taxon>Betaproteobacteria</taxon>
        <taxon>Candidatus Accumulibacter</taxon>
    </lineage>
</organism>
<dbReference type="PROSITE" id="PS50801">
    <property type="entry name" value="STAS"/>
    <property type="match status" value="1"/>
</dbReference>
<dbReference type="Gene3D" id="3.30.750.24">
    <property type="entry name" value="STAS domain"/>
    <property type="match status" value="1"/>
</dbReference>
<comment type="similarity">
    <text evidence="1 2">Belongs to the anti-sigma-factor antagonist family.</text>
</comment>
<sequence>MTFSTRVEMKGREAWINLEGELDAAVAGEFRQAIEQVAEQKPEKLVLFVSKLQFMASAGLRVLVFAKQQMGRDVSIYVVGAGGPVLNTLQMSGFDQSVYVQESYP</sequence>
<evidence type="ECO:0000256" key="2">
    <source>
        <dbReference type="RuleBase" id="RU003749"/>
    </source>
</evidence>
<dbReference type="Pfam" id="PF01740">
    <property type="entry name" value="STAS"/>
    <property type="match status" value="1"/>
</dbReference>
<dbReference type="GO" id="GO:0043856">
    <property type="term" value="F:anti-sigma factor antagonist activity"/>
    <property type="evidence" value="ECO:0007669"/>
    <property type="project" value="InterPro"/>
</dbReference>
<gene>
    <name evidence="4" type="ORF">AW11_00470</name>
</gene>
<dbReference type="AlphaFoldDB" id="A0A011P6L2"/>
<protein>
    <recommendedName>
        <fullName evidence="2">Anti-sigma factor antagonist</fullName>
    </recommendedName>
</protein>
<dbReference type="CDD" id="cd07043">
    <property type="entry name" value="STAS_anti-anti-sigma_factors"/>
    <property type="match status" value="1"/>
</dbReference>
<dbReference type="PANTHER" id="PTHR33495:SF14">
    <property type="entry name" value="ANTI-SIGMA FACTOR ANTAGONIST"/>
    <property type="match status" value="1"/>
</dbReference>
<evidence type="ECO:0000313" key="5">
    <source>
        <dbReference type="Proteomes" id="UP000022141"/>
    </source>
</evidence>
<dbReference type="PANTHER" id="PTHR33495">
    <property type="entry name" value="ANTI-SIGMA FACTOR ANTAGONIST TM_1081-RELATED-RELATED"/>
    <property type="match status" value="1"/>
</dbReference>
<evidence type="ECO:0000313" key="4">
    <source>
        <dbReference type="EMBL" id="EXI90613.1"/>
    </source>
</evidence>
<accession>A0A011P6L2</accession>
<dbReference type="InterPro" id="IPR003658">
    <property type="entry name" value="Anti-sigma_ant"/>
</dbReference>
<dbReference type="STRING" id="1454004.AW11_00470"/>
<dbReference type="PATRIC" id="fig|1454004.3.peg.484"/>
<dbReference type="NCBIfam" id="TIGR00377">
    <property type="entry name" value="ant_ant_sig"/>
    <property type="match status" value="1"/>
</dbReference>
<dbReference type="eggNOG" id="COG1366">
    <property type="taxonomic scope" value="Bacteria"/>
</dbReference>
<dbReference type="InterPro" id="IPR002645">
    <property type="entry name" value="STAS_dom"/>
</dbReference>